<protein>
    <recommendedName>
        <fullName evidence="3">AP2/ERF domain-containing protein</fullName>
    </recommendedName>
</protein>
<organism evidence="1 2">
    <name type="scientific">Herpetosiphon gulosus</name>
    <dbReference type="NCBI Taxonomy" id="1973496"/>
    <lineage>
        <taxon>Bacteria</taxon>
        <taxon>Bacillati</taxon>
        <taxon>Chloroflexota</taxon>
        <taxon>Chloroflexia</taxon>
        <taxon>Herpetosiphonales</taxon>
        <taxon>Herpetosiphonaceae</taxon>
        <taxon>Herpetosiphon</taxon>
    </lineage>
</organism>
<keyword evidence="2" id="KW-1185">Reference proteome</keyword>
<gene>
    <name evidence="1" type="ORF">Hgul01_01993</name>
</gene>
<evidence type="ECO:0008006" key="3">
    <source>
        <dbReference type="Google" id="ProtNLM"/>
    </source>
</evidence>
<accession>A0ABP9WYC7</accession>
<name>A0ABP9WYC7_9CHLR</name>
<evidence type="ECO:0000313" key="2">
    <source>
        <dbReference type="Proteomes" id="UP001428290"/>
    </source>
</evidence>
<dbReference type="EMBL" id="BAABRU010000006">
    <property type="protein sequence ID" value="GAA5528196.1"/>
    <property type="molecule type" value="Genomic_DNA"/>
</dbReference>
<sequence>MATQQKYKNIRRIENVEANSYGWWVRVRIDGELFSKFFSDNAFNGSGNALRNALEYRDSIKRERGRPHIETVDPEVHYKGISRIDREIKRTHGWYVRVFYKGQQRVKFFSDMLYDGREGALAAALDFRDEAERELGKPRTDRPVVTVSRRNATGKIGVTRVRRKDRNRKGEVYLRDVYEITWCPRPNEIHRTSVSVRKYGEEEARKRAFMIRDNKEREIFGKVVSQTPTAEELAILDAGDESE</sequence>
<dbReference type="Proteomes" id="UP001428290">
    <property type="component" value="Unassembled WGS sequence"/>
</dbReference>
<comment type="caution">
    <text evidence="1">The sequence shown here is derived from an EMBL/GenBank/DDBJ whole genome shotgun (WGS) entry which is preliminary data.</text>
</comment>
<reference evidence="1 2" key="1">
    <citation type="submission" date="2024-02" db="EMBL/GenBank/DDBJ databases">
        <title>Herpetosiphon gulosus NBRC 112829.</title>
        <authorList>
            <person name="Ichikawa N."/>
            <person name="Katano-Makiyama Y."/>
            <person name="Hidaka K."/>
        </authorList>
    </citation>
    <scope>NUCLEOTIDE SEQUENCE [LARGE SCALE GENOMIC DNA]</scope>
    <source>
        <strain evidence="1 2">NBRC 112829</strain>
    </source>
</reference>
<dbReference type="RefSeq" id="WP_012189907.1">
    <property type="nucleotide sequence ID" value="NZ_BAABRU010000006.1"/>
</dbReference>
<proteinExistence type="predicted"/>
<evidence type="ECO:0000313" key="1">
    <source>
        <dbReference type="EMBL" id="GAA5528196.1"/>
    </source>
</evidence>